<name>A0A0F8ZF98_9ZZZZ</name>
<protein>
    <submittedName>
        <fullName evidence="1">Uncharacterized protein</fullName>
    </submittedName>
</protein>
<organism evidence="1">
    <name type="scientific">marine sediment metagenome</name>
    <dbReference type="NCBI Taxonomy" id="412755"/>
    <lineage>
        <taxon>unclassified sequences</taxon>
        <taxon>metagenomes</taxon>
        <taxon>ecological metagenomes</taxon>
    </lineage>
</organism>
<gene>
    <name evidence="1" type="ORF">LCGC14_2702480</name>
</gene>
<accession>A0A0F8ZF98</accession>
<proteinExistence type="predicted"/>
<evidence type="ECO:0000313" key="1">
    <source>
        <dbReference type="EMBL" id="KKK92482.1"/>
    </source>
</evidence>
<dbReference type="AlphaFoldDB" id="A0A0F8ZF98"/>
<dbReference type="EMBL" id="LAZR01048194">
    <property type="protein sequence ID" value="KKK92482.1"/>
    <property type="molecule type" value="Genomic_DNA"/>
</dbReference>
<sequence>MNQSQQMIESLGGKLDEADKVQVGDEVKVNMGKAKKLLPGDFASPHVLKILRTTIRAGGGTVTVYQIMGTDAMVAGEVAAIMGTVKVPIAALTTVKAYKG</sequence>
<comment type="caution">
    <text evidence="1">The sequence shown here is derived from an EMBL/GenBank/DDBJ whole genome shotgun (WGS) entry which is preliminary data.</text>
</comment>
<reference evidence="1" key="1">
    <citation type="journal article" date="2015" name="Nature">
        <title>Complex archaea that bridge the gap between prokaryotes and eukaryotes.</title>
        <authorList>
            <person name="Spang A."/>
            <person name="Saw J.H."/>
            <person name="Jorgensen S.L."/>
            <person name="Zaremba-Niedzwiedzka K."/>
            <person name="Martijn J."/>
            <person name="Lind A.E."/>
            <person name="van Eijk R."/>
            <person name="Schleper C."/>
            <person name="Guy L."/>
            <person name="Ettema T.J."/>
        </authorList>
    </citation>
    <scope>NUCLEOTIDE SEQUENCE</scope>
</reference>